<name>A0A2P2GHF3_STREW</name>
<feature type="domain" description="SCP" evidence="2">
    <location>
        <begin position="50"/>
        <end position="164"/>
    </location>
</feature>
<feature type="region of interest" description="Disordered" evidence="1">
    <location>
        <begin position="1"/>
        <end position="36"/>
    </location>
</feature>
<dbReference type="Proteomes" id="UP000265325">
    <property type="component" value="Unassembled WGS sequence"/>
</dbReference>
<evidence type="ECO:0000313" key="3">
    <source>
        <dbReference type="EMBL" id="KKZ70927.1"/>
    </source>
</evidence>
<dbReference type="CDD" id="cd05379">
    <property type="entry name" value="CAP_bacterial"/>
    <property type="match status" value="1"/>
</dbReference>
<dbReference type="InterPro" id="IPR014044">
    <property type="entry name" value="CAP_dom"/>
</dbReference>
<accession>A0A2P2GHF3</accession>
<evidence type="ECO:0000256" key="1">
    <source>
        <dbReference type="SAM" id="MobiDB-lite"/>
    </source>
</evidence>
<sequence>METSPDPAGRTSADPASRSAERAPRAVAPVAAKAAPAAATAAQYVDQVLALANAERRKAGCDPLRSDAKLRRAAQKHADDMAARDYYDHTTPEGRTPGDRITAAGYDWSAWGENIFRGPHTAAEAVEGWMNSEGHRKNILNCAFKEVGVGVSLTDNGPWWVQDFASP</sequence>
<dbReference type="InterPro" id="IPR035940">
    <property type="entry name" value="CAP_sf"/>
</dbReference>
<dbReference type="Gene3D" id="3.40.33.10">
    <property type="entry name" value="CAP"/>
    <property type="match status" value="1"/>
</dbReference>
<protein>
    <submittedName>
        <fullName evidence="3">RNA polymerase ECF-subfamily sigma factor</fullName>
    </submittedName>
</protein>
<gene>
    <name evidence="3" type="ORF">VO63_26295</name>
</gene>
<dbReference type="EMBL" id="LAQS01000047">
    <property type="protein sequence ID" value="KKZ70927.1"/>
    <property type="molecule type" value="Genomic_DNA"/>
</dbReference>
<comment type="caution">
    <text evidence="3">The sequence shown here is derived from an EMBL/GenBank/DDBJ whole genome shotgun (WGS) entry which is preliminary data.</text>
</comment>
<proteinExistence type="predicted"/>
<feature type="compositionally biased region" description="Low complexity" evidence="1">
    <location>
        <begin position="25"/>
        <end position="36"/>
    </location>
</feature>
<dbReference type="SUPFAM" id="SSF55797">
    <property type="entry name" value="PR-1-like"/>
    <property type="match status" value="1"/>
</dbReference>
<evidence type="ECO:0000259" key="2">
    <source>
        <dbReference type="Pfam" id="PF00188"/>
    </source>
</evidence>
<evidence type="ECO:0000313" key="4">
    <source>
        <dbReference type="Proteomes" id="UP000265325"/>
    </source>
</evidence>
<reference evidence="3 4" key="1">
    <citation type="submission" date="2015-05" db="EMBL/GenBank/DDBJ databases">
        <title>Draft Genome assembly of Streptomyces showdoensis.</title>
        <authorList>
            <person name="Thapa K.K."/>
            <person name="Metsa-Ketela M."/>
        </authorList>
    </citation>
    <scope>NUCLEOTIDE SEQUENCE [LARGE SCALE GENOMIC DNA]</scope>
    <source>
        <strain evidence="3 4">ATCC 15227</strain>
    </source>
</reference>
<dbReference type="Pfam" id="PF00188">
    <property type="entry name" value="CAP"/>
    <property type="match status" value="1"/>
</dbReference>
<organism evidence="3 4">
    <name type="scientific">Streptomyces showdoensis</name>
    <dbReference type="NCBI Taxonomy" id="68268"/>
    <lineage>
        <taxon>Bacteria</taxon>
        <taxon>Bacillati</taxon>
        <taxon>Actinomycetota</taxon>
        <taxon>Actinomycetes</taxon>
        <taxon>Kitasatosporales</taxon>
        <taxon>Streptomycetaceae</taxon>
        <taxon>Streptomyces</taxon>
    </lineage>
</organism>
<dbReference type="PANTHER" id="PTHR31157">
    <property type="entry name" value="SCP DOMAIN-CONTAINING PROTEIN"/>
    <property type="match status" value="1"/>
</dbReference>
<dbReference type="PANTHER" id="PTHR31157:SF1">
    <property type="entry name" value="SCP DOMAIN-CONTAINING PROTEIN"/>
    <property type="match status" value="1"/>
</dbReference>
<keyword evidence="4" id="KW-1185">Reference proteome</keyword>
<dbReference type="AlphaFoldDB" id="A0A2P2GHF3"/>